<keyword evidence="3" id="KW-1185">Reference proteome</keyword>
<dbReference type="InterPro" id="IPR013078">
    <property type="entry name" value="His_Pase_superF_clade-1"/>
</dbReference>
<keyword evidence="1" id="KW-0732">Signal</keyword>
<dbReference type="CDD" id="cd07067">
    <property type="entry name" value="HP_PGM_like"/>
    <property type="match status" value="1"/>
</dbReference>
<reference evidence="3" key="1">
    <citation type="submission" date="2016-11" db="EMBL/GenBank/DDBJ databases">
        <title>Mesorhizobium oceanicum sp. nov., isolated from deep seawater in South China Sea.</title>
        <authorList>
            <person name="Fu G.-Y."/>
        </authorList>
    </citation>
    <scope>NUCLEOTIDE SEQUENCE [LARGE SCALE GENOMIC DNA]</scope>
    <source>
        <strain evidence="3">B7</strain>
    </source>
</reference>
<feature type="chain" id="PRO_5009856959" evidence="1">
    <location>
        <begin position="20"/>
        <end position="184"/>
    </location>
</feature>
<protein>
    <submittedName>
        <fullName evidence="2">Histidine phosphatase family protein</fullName>
    </submittedName>
</protein>
<dbReference type="SUPFAM" id="SSF53254">
    <property type="entry name" value="Phosphoglycerate mutase-like"/>
    <property type="match status" value="1"/>
</dbReference>
<dbReference type="Pfam" id="PF00300">
    <property type="entry name" value="His_Phos_1"/>
    <property type="match status" value="1"/>
</dbReference>
<sequence length="184" mass="20343">MHRILLALTLVIFAFPAMATEAGWALLREGGHVVLLRHAYTLGTSDPPGFDIEDCSTQRNLSERGKLQARKMGALFAARGAPIEQVYSSRLCRAVQTARLAFQYEEVEEFPPLDPLPADPGAAAKARAATMDLIRSYKGWDNIVLVTDLENIMALTGQTAREGEALIIRTYDEDLRVLGRIIFN</sequence>
<name>A0A1L3SU60_9HYPH</name>
<evidence type="ECO:0000313" key="2">
    <source>
        <dbReference type="EMBL" id="APH72939.1"/>
    </source>
</evidence>
<gene>
    <name evidence="2" type="ORF">BSQ44_17375</name>
</gene>
<dbReference type="AlphaFoldDB" id="A0A1L3SU60"/>
<accession>A0A1L3SU60</accession>
<organism evidence="2 3">
    <name type="scientific">Aquibium oceanicum</name>
    <dbReference type="NCBI Taxonomy" id="1670800"/>
    <lineage>
        <taxon>Bacteria</taxon>
        <taxon>Pseudomonadati</taxon>
        <taxon>Pseudomonadota</taxon>
        <taxon>Alphaproteobacteria</taxon>
        <taxon>Hyphomicrobiales</taxon>
        <taxon>Phyllobacteriaceae</taxon>
        <taxon>Aquibium</taxon>
    </lineage>
</organism>
<proteinExistence type="predicted"/>
<dbReference type="Proteomes" id="UP000182840">
    <property type="component" value="Chromosome"/>
</dbReference>
<evidence type="ECO:0000256" key="1">
    <source>
        <dbReference type="SAM" id="SignalP"/>
    </source>
</evidence>
<dbReference type="InterPro" id="IPR029033">
    <property type="entry name" value="His_PPase_superfam"/>
</dbReference>
<dbReference type="KEGG" id="meso:BSQ44_17375"/>
<dbReference type="RefSeq" id="WP_072606409.1">
    <property type="nucleotide sequence ID" value="NZ_CP018171.1"/>
</dbReference>
<feature type="signal peptide" evidence="1">
    <location>
        <begin position="1"/>
        <end position="19"/>
    </location>
</feature>
<evidence type="ECO:0000313" key="3">
    <source>
        <dbReference type="Proteomes" id="UP000182840"/>
    </source>
</evidence>
<dbReference type="EMBL" id="CP018171">
    <property type="protein sequence ID" value="APH72939.1"/>
    <property type="molecule type" value="Genomic_DNA"/>
</dbReference>
<dbReference type="OrthoDB" id="2237472at2"/>
<dbReference type="STRING" id="1670800.BSQ44_17375"/>
<dbReference type="Gene3D" id="3.40.50.1240">
    <property type="entry name" value="Phosphoglycerate mutase-like"/>
    <property type="match status" value="1"/>
</dbReference>